<keyword evidence="2" id="KW-0675">Receptor</keyword>
<dbReference type="EMBL" id="BRZM01000061">
    <property type="protein sequence ID" value="GLD63361.1"/>
    <property type="molecule type" value="Genomic_DNA"/>
</dbReference>
<organism evidence="2 3">
    <name type="scientific">Lates japonicus</name>
    <name type="common">Japanese lates</name>
    <dbReference type="NCBI Taxonomy" id="270547"/>
    <lineage>
        <taxon>Eukaryota</taxon>
        <taxon>Metazoa</taxon>
        <taxon>Chordata</taxon>
        <taxon>Craniata</taxon>
        <taxon>Vertebrata</taxon>
        <taxon>Euteleostomi</taxon>
        <taxon>Actinopterygii</taxon>
        <taxon>Neopterygii</taxon>
        <taxon>Teleostei</taxon>
        <taxon>Neoteleostei</taxon>
        <taxon>Acanthomorphata</taxon>
        <taxon>Carangaria</taxon>
        <taxon>Carangaria incertae sedis</taxon>
        <taxon>Centropomidae</taxon>
        <taxon>Lates</taxon>
    </lineage>
</organism>
<accession>A0AAD3RCH8</accession>
<evidence type="ECO:0000313" key="2">
    <source>
        <dbReference type="EMBL" id="GLD63361.1"/>
    </source>
</evidence>
<feature type="compositionally biased region" description="Basic and acidic residues" evidence="1">
    <location>
        <begin position="1"/>
        <end position="19"/>
    </location>
</feature>
<sequence>MQEDPRPQDDVGSDRHRPGPLDGSDLMPLFVMSGPGRTRPYQASPHSGTGRSSRLRVVPEESAVRRYRLSSCLPSCLKAEDTS</sequence>
<evidence type="ECO:0000313" key="3">
    <source>
        <dbReference type="Proteomes" id="UP001279410"/>
    </source>
</evidence>
<reference evidence="2" key="1">
    <citation type="submission" date="2022-08" db="EMBL/GenBank/DDBJ databases">
        <title>Genome sequencing of akame (Lates japonicus).</title>
        <authorList>
            <person name="Hashiguchi Y."/>
            <person name="Takahashi H."/>
        </authorList>
    </citation>
    <scope>NUCLEOTIDE SEQUENCE</scope>
    <source>
        <strain evidence="2">Kochi</strain>
    </source>
</reference>
<name>A0AAD3RCH8_LATJO</name>
<evidence type="ECO:0000256" key="1">
    <source>
        <dbReference type="SAM" id="MobiDB-lite"/>
    </source>
</evidence>
<comment type="caution">
    <text evidence="2">The sequence shown here is derived from an EMBL/GenBank/DDBJ whole genome shotgun (WGS) entry which is preliminary data.</text>
</comment>
<dbReference type="AlphaFoldDB" id="A0AAD3RCH8"/>
<keyword evidence="3" id="KW-1185">Reference proteome</keyword>
<gene>
    <name evidence="2" type="ORF">AKAME5_001499100</name>
</gene>
<protein>
    <submittedName>
        <fullName evidence="2">Insulin receptor substrate 2-B-like isoform X1</fullName>
    </submittedName>
</protein>
<dbReference type="Proteomes" id="UP001279410">
    <property type="component" value="Unassembled WGS sequence"/>
</dbReference>
<feature type="region of interest" description="Disordered" evidence="1">
    <location>
        <begin position="1"/>
        <end position="57"/>
    </location>
</feature>
<proteinExistence type="predicted"/>